<name>A0AAW1RXI0_9CHLO</name>
<sequence length="117" mass="13169">MSQKAHESYTVTQRWYQTKRLPLYFVVGGTFAGAAYFFYNNAQHPTVESRPSVRMDPLAEEHPDAPVIGAQHKESMGRQFSREHGFHKGQNTDGIFPNTAMAKQLGKAMGDEHASKQ</sequence>
<evidence type="ECO:0000313" key="3">
    <source>
        <dbReference type="EMBL" id="KAK9838355.1"/>
    </source>
</evidence>
<keyword evidence="2" id="KW-1133">Transmembrane helix</keyword>
<keyword evidence="2" id="KW-0812">Transmembrane</keyword>
<gene>
    <name evidence="3" type="ORF">WJX81_006799</name>
</gene>
<comment type="caution">
    <text evidence="3">The sequence shown here is derived from an EMBL/GenBank/DDBJ whole genome shotgun (WGS) entry which is preliminary data.</text>
</comment>
<accession>A0AAW1RXI0</accession>
<feature type="transmembrane region" description="Helical" evidence="2">
    <location>
        <begin position="21"/>
        <end position="39"/>
    </location>
</feature>
<feature type="compositionally biased region" description="Basic and acidic residues" evidence="1">
    <location>
        <begin position="75"/>
        <end position="86"/>
    </location>
</feature>
<dbReference type="AlphaFoldDB" id="A0AAW1RXI0"/>
<protein>
    <submittedName>
        <fullName evidence="3">Uncharacterized protein</fullName>
    </submittedName>
</protein>
<dbReference type="EMBL" id="JALJOU010000019">
    <property type="protein sequence ID" value="KAK9838355.1"/>
    <property type="molecule type" value="Genomic_DNA"/>
</dbReference>
<evidence type="ECO:0000256" key="2">
    <source>
        <dbReference type="SAM" id="Phobius"/>
    </source>
</evidence>
<feature type="region of interest" description="Disordered" evidence="1">
    <location>
        <begin position="75"/>
        <end position="97"/>
    </location>
</feature>
<dbReference type="Proteomes" id="UP001445335">
    <property type="component" value="Unassembled WGS sequence"/>
</dbReference>
<reference evidence="3 4" key="1">
    <citation type="journal article" date="2024" name="Nat. Commun.">
        <title>Phylogenomics reveals the evolutionary origins of lichenization in chlorophyte algae.</title>
        <authorList>
            <person name="Puginier C."/>
            <person name="Libourel C."/>
            <person name="Otte J."/>
            <person name="Skaloud P."/>
            <person name="Haon M."/>
            <person name="Grisel S."/>
            <person name="Petersen M."/>
            <person name="Berrin J.G."/>
            <person name="Delaux P.M."/>
            <person name="Dal Grande F."/>
            <person name="Keller J."/>
        </authorList>
    </citation>
    <scope>NUCLEOTIDE SEQUENCE [LARGE SCALE GENOMIC DNA]</scope>
    <source>
        <strain evidence="3 4">SAG 245.80</strain>
    </source>
</reference>
<proteinExistence type="predicted"/>
<evidence type="ECO:0000256" key="1">
    <source>
        <dbReference type="SAM" id="MobiDB-lite"/>
    </source>
</evidence>
<organism evidence="3 4">
    <name type="scientific">Elliptochloris bilobata</name>
    <dbReference type="NCBI Taxonomy" id="381761"/>
    <lineage>
        <taxon>Eukaryota</taxon>
        <taxon>Viridiplantae</taxon>
        <taxon>Chlorophyta</taxon>
        <taxon>core chlorophytes</taxon>
        <taxon>Trebouxiophyceae</taxon>
        <taxon>Trebouxiophyceae incertae sedis</taxon>
        <taxon>Elliptochloris clade</taxon>
        <taxon>Elliptochloris</taxon>
    </lineage>
</organism>
<keyword evidence="2" id="KW-0472">Membrane</keyword>
<evidence type="ECO:0000313" key="4">
    <source>
        <dbReference type="Proteomes" id="UP001445335"/>
    </source>
</evidence>
<keyword evidence="4" id="KW-1185">Reference proteome</keyword>